<dbReference type="Gene3D" id="3.30.428.10">
    <property type="entry name" value="HIT-like"/>
    <property type="match status" value="1"/>
</dbReference>
<dbReference type="AlphaFoldDB" id="A0A9W6JQN4"/>
<dbReference type="PRINTS" id="PR00332">
    <property type="entry name" value="HISTRIAD"/>
</dbReference>
<reference evidence="5" key="2">
    <citation type="submission" date="2023-01" db="EMBL/GenBank/DDBJ databases">
        <authorList>
            <person name="Sun Q."/>
            <person name="Evtushenko L."/>
        </authorList>
    </citation>
    <scope>NUCLEOTIDE SEQUENCE</scope>
    <source>
        <strain evidence="5">VKM B-2748</strain>
    </source>
</reference>
<dbReference type="GO" id="GO:0016787">
    <property type="term" value="F:hydrolase activity"/>
    <property type="evidence" value="ECO:0007669"/>
    <property type="project" value="UniProtKB-KW"/>
</dbReference>
<dbReference type="InterPro" id="IPR039384">
    <property type="entry name" value="HINT"/>
</dbReference>
<dbReference type="InterPro" id="IPR036265">
    <property type="entry name" value="HIT-like_sf"/>
</dbReference>
<dbReference type="PANTHER" id="PTHR46648:SF1">
    <property type="entry name" value="ADENOSINE 5'-MONOPHOSPHORAMIDASE HNT1"/>
    <property type="match status" value="1"/>
</dbReference>
<feature type="active site" description="Tele-AMP-histidine intermediate" evidence="1">
    <location>
        <position position="103"/>
    </location>
</feature>
<dbReference type="PROSITE" id="PS51084">
    <property type="entry name" value="HIT_2"/>
    <property type="match status" value="1"/>
</dbReference>
<proteinExistence type="predicted"/>
<dbReference type="RefSeq" id="WP_271201278.1">
    <property type="nucleotide sequence ID" value="NZ_BSFL01000003.1"/>
</dbReference>
<protein>
    <submittedName>
        <fullName evidence="5">Hydrolase</fullName>
    </submittedName>
</protein>
<sequence length="142" mass="15170">MADYDPDNIFAKILRGDLPSHTIYEDESVVAIMDAMPQADGHALVIPRAPSRNLLDMDEATIAPLFAAVQTVARGVKTALGADGVTITQFNEAPAGQSVFHAHVHVIPRWTDVPLKPHTGKMEAPEALAALAEKIRVALAAD</sequence>
<dbReference type="EMBL" id="BSFL01000003">
    <property type="protein sequence ID" value="GLK80796.1"/>
    <property type="molecule type" value="Genomic_DNA"/>
</dbReference>
<evidence type="ECO:0000256" key="2">
    <source>
        <dbReference type="PIRSR" id="PIRSR601310-3"/>
    </source>
</evidence>
<organism evidence="5 6">
    <name type="scientific">Methylopila turkensis</name>
    <dbReference type="NCBI Taxonomy" id="1437816"/>
    <lineage>
        <taxon>Bacteria</taxon>
        <taxon>Pseudomonadati</taxon>
        <taxon>Pseudomonadota</taxon>
        <taxon>Alphaproteobacteria</taxon>
        <taxon>Hyphomicrobiales</taxon>
        <taxon>Methylopilaceae</taxon>
        <taxon>Methylopila</taxon>
    </lineage>
</organism>
<gene>
    <name evidence="5" type="ORF">GCM10008174_25370</name>
</gene>
<dbReference type="Proteomes" id="UP001143309">
    <property type="component" value="Unassembled WGS sequence"/>
</dbReference>
<dbReference type="Pfam" id="PF01230">
    <property type="entry name" value="HIT"/>
    <property type="match status" value="1"/>
</dbReference>
<dbReference type="InterPro" id="IPR011146">
    <property type="entry name" value="HIT-like"/>
</dbReference>
<dbReference type="SUPFAM" id="SSF54197">
    <property type="entry name" value="HIT-like"/>
    <property type="match status" value="1"/>
</dbReference>
<dbReference type="InterPro" id="IPR001310">
    <property type="entry name" value="Histidine_triad_HIT"/>
</dbReference>
<evidence type="ECO:0000313" key="6">
    <source>
        <dbReference type="Proteomes" id="UP001143309"/>
    </source>
</evidence>
<comment type="caution">
    <text evidence="5">The sequence shown here is derived from an EMBL/GenBank/DDBJ whole genome shotgun (WGS) entry which is preliminary data.</text>
</comment>
<accession>A0A9W6JQN4</accession>
<evidence type="ECO:0000256" key="3">
    <source>
        <dbReference type="PROSITE-ProRule" id="PRU00464"/>
    </source>
</evidence>
<dbReference type="GO" id="GO:0009117">
    <property type="term" value="P:nucleotide metabolic process"/>
    <property type="evidence" value="ECO:0007669"/>
    <property type="project" value="TreeGrafter"/>
</dbReference>
<keyword evidence="5" id="KW-0378">Hydrolase</keyword>
<reference evidence="5" key="1">
    <citation type="journal article" date="2014" name="Int. J. Syst. Evol. Microbiol.">
        <title>Complete genome sequence of Corynebacterium casei LMG S-19264T (=DSM 44701T), isolated from a smear-ripened cheese.</title>
        <authorList>
            <consortium name="US DOE Joint Genome Institute (JGI-PGF)"/>
            <person name="Walter F."/>
            <person name="Albersmeier A."/>
            <person name="Kalinowski J."/>
            <person name="Ruckert C."/>
        </authorList>
    </citation>
    <scope>NUCLEOTIDE SEQUENCE</scope>
    <source>
        <strain evidence="5">VKM B-2748</strain>
    </source>
</reference>
<dbReference type="PANTHER" id="PTHR46648">
    <property type="entry name" value="HIT FAMILY PROTEIN 1"/>
    <property type="match status" value="1"/>
</dbReference>
<feature type="domain" description="HIT" evidence="4">
    <location>
        <begin position="9"/>
        <end position="116"/>
    </location>
</feature>
<evidence type="ECO:0000259" key="4">
    <source>
        <dbReference type="PROSITE" id="PS51084"/>
    </source>
</evidence>
<feature type="short sequence motif" description="Histidine triad motif" evidence="2 3">
    <location>
        <begin position="101"/>
        <end position="105"/>
    </location>
</feature>
<evidence type="ECO:0000256" key="1">
    <source>
        <dbReference type="PIRSR" id="PIRSR601310-1"/>
    </source>
</evidence>
<dbReference type="CDD" id="cd01277">
    <property type="entry name" value="HINT_subgroup"/>
    <property type="match status" value="1"/>
</dbReference>
<keyword evidence="6" id="KW-1185">Reference proteome</keyword>
<name>A0A9W6JQN4_9HYPH</name>
<evidence type="ECO:0000313" key="5">
    <source>
        <dbReference type="EMBL" id="GLK80796.1"/>
    </source>
</evidence>